<dbReference type="Proteomes" id="UP000326062">
    <property type="component" value="Chromosome 6"/>
</dbReference>
<dbReference type="InterPro" id="IPR008937">
    <property type="entry name" value="Ras-like_GEF"/>
</dbReference>
<dbReference type="PROSITE" id="PS50009">
    <property type="entry name" value="RASGEF_CAT"/>
    <property type="match status" value="1"/>
</dbReference>
<keyword evidence="1 2" id="KW-0344">Guanine-nucleotide releasing factor</keyword>
<dbReference type="AlphaFoldDB" id="A0A5N3XQH9"/>
<dbReference type="GO" id="GO:0005886">
    <property type="term" value="C:plasma membrane"/>
    <property type="evidence" value="ECO:0007669"/>
    <property type="project" value="TreeGrafter"/>
</dbReference>
<dbReference type="PANTHER" id="PTHR23113:SF26">
    <property type="entry name" value="RAP GUANINE NUCLEOTIDE EXCHANGE FACTOR 5"/>
    <property type="match status" value="1"/>
</dbReference>
<dbReference type="PANTHER" id="PTHR23113">
    <property type="entry name" value="GUANINE NUCLEOTIDE EXCHANGE FACTOR"/>
    <property type="match status" value="1"/>
</dbReference>
<dbReference type="GO" id="GO:0005085">
    <property type="term" value="F:guanyl-nucleotide exchange factor activity"/>
    <property type="evidence" value="ECO:0007669"/>
    <property type="project" value="UniProtKB-KW"/>
</dbReference>
<dbReference type="PROSITE" id="PS00720">
    <property type="entry name" value="RASGEF"/>
    <property type="match status" value="1"/>
</dbReference>
<dbReference type="Gene3D" id="1.20.870.10">
    <property type="entry name" value="Son of sevenless (SoS) protein Chain: S domain 1"/>
    <property type="match status" value="2"/>
</dbReference>
<organism evidence="4 5">
    <name type="scientific">Muntiacus reevesi</name>
    <name type="common">Reeves' muntjac</name>
    <name type="synonym">Cervus reevesi</name>
    <dbReference type="NCBI Taxonomy" id="9886"/>
    <lineage>
        <taxon>Eukaryota</taxon>
        <taxon>Metazoa</taxon>
        <taxon>Chordata</taxon>
        <taxon>Craniata</taxon>
        <taxon>Vertebrata</taxon>
        <taxon>Euteleostomi</taxon>
        <taxon>Mammalia</taxon>
        <taxon>Eutheria</taxon>
        <taxon>Laurasiatheria</taxon>
        <taxon>Artiodactyla</taxon>
        <taxon>Ruminantia</taxon>
        <taxon>Pecora</taxon>
        <taxon>Cervidae</taxon>
        <taxon>Muntiacinae</taxon>
        <taxon>Muntiacus</taxon>
    </lineage>
</organism>
<keyword evidence="5" id="KW-1185">Reference proteome</keyword>
<evidence type="ECO:0000259" key="3">
    <source>
        <dbReference type="PROSITE" id="PS50009"/>
    </source>
</evidence>
<dbReference type="Gene3D" id="1.10.840.10">
    <property type="entry name" value="Ras guanine-nucleotide exchange factors catalytic domain"/>
    <property type="match status" value="1"/>
</dbReference>
<dbReference type="FunFam" id="1.10.840.10:FF:000002">
    <property type="entry name" value="Rap guanine nucleotide exchange factor 4"/>
    <property type="match status" value="1"/>
</dbReference>
<dbReference type="InterPro" id="IPR019804">
    <property type="entry name" value="Ras_G-nucl-exch_fac_CS"/>
</dbReference>
<proteinExistence type="predicted"/>
<dbReference type="InterPro" id="IPR001895">
    <property type="entry name" value="RASGEF_cat_dom"/>
</dbReference>
<dbReference type="Gene3D" id="3.10.20.90">
    <property type="entry name" value="Phosphatidylinositol 3-kinase Catalytic Subunit, Chain A, domain 1"/>
    <property type="match status" value="1"/>
</dbReference>
<dbReference type="CDD" id="cd00155">
    <property type="entry name" value="RasGEF"/>
    <property type="match status" value="1"/>
</dbReference>
<dbReference type="SMART" id="SM00147">
    <property type="entry name" value="RasGEF"/>
    <property type="match status" value="1"/>
</dbReference>
<dbReference type="InterPro" id="IPR036964">
    <property type="entry name" value="RASGEF_cat_dom_sf"/>
</dbReference>
<comment type="caution">
    <text evidence="4">The sequence shown here is derived from an EMBL/GenBank/DDBJ whole genome shotgun (WGS) entry which is preliminary data.</text>
</comment>
<dbReference type="SUPFAM" id="SSF48366">
    <property type="entry name" value="Ras GEF"/>
    <property type="match status" value="1"/>
</dbReference>
<dbReference type="InterPro" id="IPR000651">
    <property type="entry name" value="Ras-like_Gua-exchang_fac_N"/>
</dbReference>
<reference evidence="4 5" key="1">
    <citation type="submission" date="2019-06" db="EMBL/GenBank/DDBJ databases">
        <title>Discovery of a novel chromosome fission-fusion reversal in muntjac.</title>
        <authorList>
            <person name="Mudd A.B."/>
            <person name="Bredeson J.V."/>
            <person name="Baum R."/>
            <person name="Hockemeyer D."/>
            <person name="Rokhsar D.S."/>
        </authorList>
    </citation>
    <scope>NUCLEOTIDE SEQUENCE [LARGE SCALE GENOMIC DNA]</scope>
    <source>
        <strain evidence="4">UCam_UCB_Mr</strain>
        <tissue evidence="4">Fibroblast cell line</tissue>
    </source>
</reference>
<accession>A0A5N3XQH9</accession>
<evidence type="ECO:0000256" key="1">
    <source>
        <dbReference type="ARBA" id="ARBA00022658"/>
    </source>
</evidence>
<gene>
    <name evidence="4" type="ORF">FD755_012155</name>
</gene>
<dbReference type="EMBL" id="VCEB01000006">
    <property type="protein sequence ID" value="KAB0375512.1"/>
    <property type="molecule type" value="Genomic_DNA"/>
</dbReference>
<evidence type="ECO:0000313" key="5">
    <source>
        <dbReference type="Proteomes" id="UP000326062"/>
    </source>
</evidence>
<feature type="domain" description="Ras-GEF" evidence="3">
    <location>
        <begin position="346"/>
        <end position="580"/>
    </location>
</feature>
<dbReference type="InterPro" id="IPR029071">
    <property type="entry name" value="Ubiquitin-like_domsf"/>
</dbReference>
<evidence type="ECO:0000256" key="2">
    <source>
        <dbReference type="PROSITE-ProRule" id="PRU00168"/>
    </source>
</evidence>
<sequence>MGSSRLRVFDPHLERKDPAAAALADRELPLPTFDVPYFKYIDEEDEDEEWSSRSQSSTEEDSVDSLLSDRYVVVSGTPEKILEHLLNDLHLEEVQDKETGKAGGCLPLLPDRAAAPLSYSFLTICTYSAKKYQGKEENSDVPCRKRKVLHLVSQWIALYKDWLHEDEHSKMFLKTIYRNVLDDVYEYPILEKELKEFQKILGMHRRHTVDEYSPQRKNKALFHQFSLKENWLQHRGTVTETEEIFCHVYITEHSYVSVKATVSSTAQEILRVVAEKIQHAEEDLALVAVTFSGEKHELQPNNLAISKSLDASGRIYVYRKDLADTLNPFAENEESQQRSIRILGMNTWDLALELMNFDWNLFNSIHEQELIYFTFSRQGSGEHTVNLSLLLQRCNEVQLWVATEILLCSPLGKRVQLVKKFIKIAAHCKAQRNLNSFFAIVMGLNTASVSRLSQTWEKIPGKFKKLFSELESLTDPSLNHKAYRDAFKKMKPPKIPFMPLLLKDVTFIHEGNKTFLDNLVNFEKLHMIADTVRTLRHCRTNQFGDISPKEHPELKSYVHHLYVIDSQQALFELSHRIEPRV</sequence>
<dbReference type="Pfam" id="PF00617">
    <property type="entry name" value="RasGEF"/>
    <property type="match status" value="1"/>
</dbReference>
<dbReference type="InterPro" id="IPR023578">
    <property type="entry name" value="Ras_GEF_dom_sf"/>
</dbReference>
<name>A0A5N3XQH9_MUNRE</name>
<dbReference type="FunFam" id="3.10.20.90:FF:000163">
    <property type="entry name" value="Rap guanine nucleotide exchange factor (GEF) 5"/>
    <property type="match status" value="1"/>
</dbReference>
<dbReference type="GO" id="GO:0007265">
    <property type="term" value="P:Ras protein signal transduction"/>
    <property type="evidence" value="ECO:0007669"/>
    <property type="project" value="TreeGrafter"/>
</dbReference>
<evidence type="ECO:0000313" key="4">
    <source>
        <dbReference type="EMBL" id="KAB0375512.1"/>
    </source>
</evidence>
<protein>
    <recommendedName>
        <fullName evidence="3">Ras-GEF domain-containing protein</fullName>
    </recommendedName>
</protein>
<dbReference type="SUPFAM" id="SSF54236">
    <property type="entry name" value="Ubiquitin-like"/>
    <property type="match status" value="1"/>
</dbReference>
<dbReference type="SMART" id="SM00229">
    <property type="entry name" value="RasGEFN"/>
    <property type="match status" value="1"/>
</dbReference>